<accession>A0ABP0MDF3</accession>
<keyword evidence="5" id="KW-0547">Nucleotide-binding</keyword>
<feature type="domain" description="Protein kinase" evidence="7">
    <location>
        <begin position="61"/>
        <end position="343"/>
    </location>
</feature>
<evidence type="ECO:0000259" key="7">
    <source>
        <dbReference type="PROSITE" id="PS50011"/>
    </source>
</evidence>
<feature type="binding site" evidence="5">
    <location>
        <position position="90"/>
    </location>
    <ligand>
        <name>ATP</name>
        <dbReference type="ChEBI" id="CHEBI:30616"/>
    </ligand>
</feature>
<evidence type="ECO:0000313" key="9">
    <source>
        <dbReference type="EMBL" id="CAK9048185.1"/>
    </source>
</evidence>
<dbReference type="SUPFAM" id="SSF57850">
    <property type="entry name" value="RING/U-box"/>
    <property type="match status" value="1"/>
</dbReference>
<organism evidence="9 10">
    <name type="scientific">Durusdinium trenchii</name>
    <dbReference type="NCBI Taxonomy" id="1381693"/>
    <lineage>
        <taxon>Eukaryota</taxon>
        <taxon>Sar</taxon>
        <taxon>Alveolata</taxon>
        <taxon>Dinophyceae</taxon>
        <taxon>Suessiales</taxon>
        <taxon>Symbiodiniaceae</taxon>
        <taxon>Durusdinium</taxon>
    </lineage>
</organism>
<keyword evidence="1" id="KW-0479">Metal-binding</keyword>
<dbReference type="InterPro" id="IPR011009">
    <property type="entry name" value="Kinase-like_dom_sf"/>
</dbReference>
<dbReference type="InterPro" id="IPR017441">
    <property type="entry name" value="Protein_kinase_ATP_BS"/>
</dbReference>
<feature type="domain" description="RING-type" evidence="8">
    <location>
        <begin position="415"/>
        <end position="453"/>
    </location>
</feature>
<evidence type="ECO:0000256" key="4">
    <source>
        <dbReference type="PROSITE-ProRule" id="PRU00175"/>
    </source>
</evidence>
<dbReference type="Pfam" id="PF00069">
    <property type="entry name" value="Pkinase"/>
    <property type="match status" value="1"/>
</dbReference>
<evidence type="ECO:0000256" key="3">
    <source>
        <dbReference type="ARBA" id="ARBA00022833"/>
    </source>
</evidence>
<dbReference type="InterPro" id="IPR013083">
    <property type="entry name" value="Znf_RING/FYVE/PHD"/>
</dbReference>
<dbReference type="InterPro" id="IPR045269">
    <property type="entry name" value="Atg1-like"/>
</dbReference>
<dbReference type="Proteomes" id="UP001642484">
    <property type="component" value="Unassembled WGS sequence"/>
</dbReference>
<evidence type="ECO:0000256" key="6">
    <source>
        <dbReference type="SAM" id="MobiDB-lite"/>
    </source>
</evidence>
<dbReference type="SUPFAM" id="SSF56112">
    <property type="entry name" value="Protein kinase-like (PK-like)"/>
    <property type="match status" value="1"/>
</dbReference>
<dbReference type="PROSITE" id="PS50089">
    <property type="entry name" value="ZF_RING_2"/>
    <property type="match status" value="1"/>
</dbReference>
<dbReference type="Gene3D" id="3.30.40.10">
    <property type="entry name" value="Zinc/RING finger domain, C3HC4 (zinc finger)"/>
    <property type="match status" value="1"/>
</dbReference>
<evidence type="ECO:0000313" key="10">
    <source>
        <dbReference type="Proteomes" id="UP001642484"/>
    </source>
</evidence>
<keyword evidence="5" id="KW-0067">ATP-binding</keyword>
<dbReference type="PROSITE" id="PS00107">
    <property type="entry name" value="PROTEIN_KINASE_ATP"/>
    <property type="match status" value="1"/>
</dbReference>
<dbReference type="PROSITE" id="PS50011">
    <property type="entry name" value="PROTEIN_KINASE_DOM"/>
    <property type="match status" value="1"/>
</dbReference>
<dbReference type="PANTHER" id="PTHR24348">
    <property type="entry name" value="SERINE/THREONINE-PROTEIN KINASE UNC-51-RELATED"/>
    <property type="match status" value="1"/>
</dbReference>
<dbReference type="PROSITE" id="PS00518">
    <property type="entry name" value="ZF_RING_1"/>
    <property type="match status" value="1"/>
</dbReference>
<keyword evidence="2 4" id="KW-0863">Zinc-finger</keyword>
<protein>
    <recommendedName>
        <fullName evidence="11">Non-specific serine/threonine protein kinase</fullName>
    </recommendedName>
</protein>
<dbReference type="InterPro" id="IPR017907">
    <property type="entry name" value="Znf_RING_CS"/>
</dbReference>
<gene>
    <name evidence="9" type="ORF">CCMP2556_LOCUS24833</name>
</gene>
<name>A0ABP0MDF3_9DINO</name>
<proteinExistence type="predicted"/>
<comment type="caution">
    <text evidence="9">The sequence shown here is derived from an EMBL/GenBank/DDBJ whole genome shotgun (WGS) entry which is preliminary data.</text>
</comment>
<dbReference type="InterPro" id="IPR000719">
    <property type="entry name" value="Prot_kinase_dom"/>
</dbReference>
<keyword evidence="3" id="KW-0862">Zinc</keyword>
<dbReference type="Gene3D" id="1.10.510.10">
    <property type="entry name" value="Transferase(Phosphotransferase) domain 1"/>
    <property type="match status" value="1"/>
</dbReference>
<dbReference type="EMBL" id="CAXAMN010016446">
    <property type="protein sequence ID" value="CAK9048185.1"/>
    <property type="molecule type" value="Genomic_DNA"/>
</dbReference>
<feature type="region of interest" description="Disordered" evidence="6">
    <location>
        <begin position="17"/>
        <end position="40"/>
    </location>
</feature>
<evidence type="ECO:0008006" key="11">
    <source>
        <dbReference type="Google" id="ProtNLM"/>
    </source>
</evidence>
<keyword evidence="10" id="KW-1185">Reference proteome</keyword>
<dbReference type="PANTHER" id="PTHR24348:SF68">
    <property type="entry name" value="SERINE_THREONINE-PROTEIN KINASE ATG1C"/>
    <property type="match status" value="1"/>
</dbReference>
<evidence type="ECO:0000259" key="8">
    <source>
        <dbReference type="PROSITE" id="PS50089"/>
    </source>
</evidence>
<evidence type="ECO:0000256" key="1">
    <source>
        <dbReference type="ARBA" id="ARBA00022723"/>
    </source>
</evidence>
<evidence type="ECO:0000256" key="2">
    <source>
        <dbReference type="ARBA" id="ARBA00022771"/>
    </source>
</evidence>
<sequence>MGQTAVSQAEQVGAVTAPPAVGSKKVQHAPRTDGVPPQQSSMLGDIVSVVVGRKLEDIVELKKGKPLGHGAFGTVWKGKFLEGGKAVAVKTLDKQKMKQLKVPDSLVMSEVEFMGDCKGQQWFVQLYDFLDTSSSFHLVLEYCDGGNLEDAARALEGGFSELRASDLMKQLLSGISFLHSKQICHRDIKPQNAMLLGHVQKPHARLRLGDFGIAVRFQPGKLLTEKLGTPAFMAPEMHMLPRSAGYDSKVDLWAAGTFMVFLLALEYPFVDNKGCLLKNDLLRGDLPIWEGNAFQSLFRNVQEATGLCRKRPSPVARDLVRRLLTPKRQVRCNAKEALQHRWITSPPSETRADEAQAQDAPLLQWSDFEEGLTGIQREFQRAAEEVVQAVENIQIGSDLEQQILLDPKDDRLKNCVVCFQESGHFGFFCKQCYHSVCIQCLVKLPKPECPHCRKPASDVAAAQHLAKIAEAFDAQAALQAGSVAWKAALEVGSNVAENLGKVGADAVVDIDLGHIRPVTEEQRKRSSACCVCDTPAGATNHVCPECFASVCFPCAKKLKERQCPSCGDVDHNAEPLKHYLAAAEAWDAAMGLATRAGEGVMSALSTGAEALTTRGAIATSFDTTPTDGADGGALTSEYDQALRRAISVQAQLRVSHACELCSAPSSAFDLACGKCAVSLCSSCVRTRLGPDPCCPGCGDREVFNVKAVQFQRNASQISSSASQLWDGLLYFGQGLFNIESTGTEQVPAAPLLVPGPRHQPHSKDQNLPRLVIDDGEVTTEVSL</sequence>
<dbReference type="SMART" id="SM00220">
    <property type="entry name" value="S_TKc"/>
    <property type="match status" value="1"/>
</dbReference>
<reference evidence="9 10" key="1">
    <citation type="submission" date="2024-02" db="EMBL/GenBank/DDBJ databases">
        <authorList>
            <person name="Chen Y."/>
            <person name="Shah S."/>
            <person name="Dougan E. K."/>
            <person name="Thang M."/>
            <person name="Chan C."/>
        </authorList>
    </citation>
    <scope>NUCLEOTIDE SEQUENCE [LARGE SCALE GENOMIC DNA]</scope>
</reference>
<evidence type="ECO:0000256" key="5">
    <source>
        <dbReference type="PROSITE-ProRule" id="PRU10141"/>
    </source>
</evidence>
<dbReference type="InterPro" id="IPR001841">
    <property type="entry name" value="Znf_RING"/>
</dbReference>